<keyword evidence="10" id="KW-1185">Reference proteome</keyword>
<accession>A0ABS2T148</accession>
<evidence type="ECO:0000259" key="8">
    <source>
        <dbReference type="Pfam" id="PF11967"/>
    </source>
</evidence>
<comment type="similarity">
    <text evidence="1 7">Belongs to the RecO family.</text>
</comment>
<feature type="domain" description="DNA replication/recombination mediator RecO N-terminal" evidence="8">
    <location>
        <begin position="13"/>
        <end position="82"/>
    </location>
</feature>
<protein>
    <recommendedName>
        <fullName evidence="2 7">DNA repair protein RecO</fullName>
    </recommendedName>
    <alternativeName>
        <fullName evidence="6 7">Recombination protein O</fullName>
    </alternativeName>
</protein>
<evidence type="ECO:0000256" key="5">
    <source>
        <dbReference type="ARBA" id="ARBA00023204"/>
    </source>
</evidence>
<dbReference type="Gene3D" id="1.20.1440.120">
    <property type="entry name" value="Recombination protein O, C-terminal domain"/>
    <property type="match status" value="1"/>
</dbReference>
<name>A0ABS2T148_9HYPH</name>
<comment type="caution">
    <text evidence="9">The sequence shown here is derived from an EMBL/GenBank/DDBJ whole genome shotgun (WGS) entry which is preliminary data.</text>
</comment>
<dbReference type="SUPFAM" id="SSF50249">
    <property type="entry name" value="Nucleic acid-binding proteins"/>
    <property type="match status" value="1"/>
</dbReference>
<gene>
    <name evidence="7" type="primary">recO</name>
    <name evidence="9" type="ORF">JOD31_000111</name>
</gene>
<evidence type="ECO:0000256" key="3">
    <source>
        <dbReference type="ARBA" id="ARBA00022763"/>
    </source>
</evidence>
<dbReference type="PANTHER" id="PTHR33991">
    <property type="entry name" value="DNA REPAIR PROTEIN RECO"/>
    <property type="match status" value="1"/>
</dbReference>
<keyword evidence="5 7" id="KW-0234">DNA repair</keyword>
<dbReference type="InterPro" id="IPR003717">
    <property type="entry name" value="RecO"/>
</dbReference>
<dbReference type="Pfam" id="PF02565">
    <property type="entry name" value="RecO_C"/>
    <property type="match status" value="1"/>
</dbReference>
<dbReference type="Gene3D" id="2.40.50.140">
    <property type="entry name" value="Nucleic acid-binding proteins"/>
    <property type="match status" value="1"/>
</dbReference>
<organism evidence="9 10">
    <name type="scientific">Methylopila capsulata</name>
    <dbReference type="NCBI Taxonomy" id="61654"/>
    <lineage>
        <taxon>Bacteria</taxon>
        <taxon>Pseudomonadati</taxon>
        <taxon>Pseudomonadota</taxon>
        <taxon>Alphaproteobacteria</taxon>
        <taxon>Hyphomicrobiales</taxon>
        <taxon>Methylopilaceae</taxon>
        <taxon>Methylopila</taxon>
    </lineage>
</organism>
<dbReference type="InterPro" id="IPR012340">
    <property type="entry name" value="NA-bd_OB-fold"/>
</dbReference>
<dbReference type="NCBIfam" id="TIGR00613">
    <property type="entry name" value="reco"/>
    <property type="match status" value="1"/>
</dbReference>
<evidence type="ECO:0000256" key="6">
    <source>
        <dbReference type="ARBA" id="ARBA00033409"/>
    </source>
</evidence>
<evidence type="ECO:0000256" key="7">
    <source>
        <dbReference type="HAMAP-Rule" id="MF_00201"/>
    </source>
</evidence>
<evidence type="ECO:0000313" key="9">
    <source>
        <dbReference type="EMBL" id="MBM7849899.1"/>
    </source>
</evidence>
<dbReference type="HAMAP" id="MF_00201">
    <property type="entry name" value="RecO"/>
    <property type="match status" value="1"/>
</dbReference>
<evidence type="ECO:0000256" key="2">
    <source>
        <dbReference type="ARBA" id="ARBA00021310"/>
    </source>
</evidence>
<dbReference type="Proteomes" id="UP000758856">
    <property type="component" value="Unassembled WGS sequence"/>
</dbReference>
<dbReference type="PANTHER" id="PTHR33991:SF1">
    <property type="entry name" value="DNA REPAIR PROTEIN RECO"/>
    <property type="match status" value="1"/>
</dbReference>
<sequence>MTFDLGCAILAAMQWTDDGLILGLRRHGETSVVLELFTRAHGRHLGLVRGGRSRRLQATLQPGNSVSVTWRARLDDHLGAFAVEPLAGRAGRLMARADALHGVGHLGQLLRLLPERDSHEALYEIAEIVAENLDDPAVAPALIVKLEVAMLAELGFGLDLSACAATGDTEDLIYVSPKSGRAVSRAAGGPYADKLFALPPFLLGSGPNASPTPQDLAAGFAITGHFLNARVWEPRGIKPPDSRAAYLALLGRAAA</sequence>
<dbReference type="SUPFAM" id="SSF57863">
    <property type="entry name" value="ArfGap/RecO-like zinc finger"/>
    <property type="match status" value="1"/>
</dbReference>
<dbReference type="InterPro" id="IPR022572">
    <property type="entry name" value="DNA_rep/recomb_RecO_N"/>
</dbReference>
<evidence type="ECO:0000256" key="1">
    <source>
        <dbReference type="ARBA" id="ARBA00007452"/>
    </source>
</evidence>
<evidence type="ECO:0000256" key="4">
    <source>
        <dbReference type="ARBA" id="ARBA00023172"/>
    </source>
</evidence>
<evidence type="ECO:0000313" key="10">
    <source>
        <dbReference type="Proteomes" id="UP000758856"/>
    </source>
</evidence>
<keyword evidence="3 7" id="KW-0227">DNA damage</keyword>
<dbReference type="InterPro" id="IPR042242">
    <property type="entry name" value="RecO_C"/>
</dbReference>
<dbReference type="EMBL" id="JAFBCY010000001">
    <property type="protein sequence ID" value="MBM7849899.1"/>
    <property type="molecule type" value="Genomic_DNA"/>
</dbReference>
<keyword evidence="4 7" id="KW-0233">DNA recombination</keyword>
<proteinExistence type="inferred from homology"/>
<dbReference type="InterPro" id="IPR037278">
    <property type="entry name" value="ARFGAP/RecO"/>
</dbReference>
<dbReference type="Pfam" id="PF11967">
    <property type="entry name" value="RecO_N"/>
    <property type="match status" value="1"/>
</dbReference>
<comment type="function">
    <text evidence="7">Involved in DNA repair and RecF pathway recombination.</text>
</comment>
<reference evidence="9 10" key="1">
    <citation type="submission" date="2021-01" db="EMBL/GenBank/DDBJ databases">
        <title>Genomic Encyclopedia of Type Strains, Phase IV (KMG-IV): sequencing the most valuable type-strain genomes for metagenomic binning, comparative biology and taxonomic classification.</title>
        <authorList>
            <person name="Goeker M."/>
        </authorList>
    </citation>
    <scope>NUCLEOTIDE SEQUENCE [LARGE SCALE GENOMIC DNA]</scope>
    <source>
        <strain evidence="9 10">DSM 6130</strain>
    </source>
</reference>